<dbReference type="Gene3D" id="1.10.530.10">
    <property type="match status" value="1"/>
</dbReference>
<dbReference type="GO" id="GO:0061025">
    <property type="term" value="P:membrane fusion"/>
    <property type="evidence" value="ECO:0007669"/>
    <property type="project" value="TreeGrafter"/>
</dbReference>
<evidence type="ECO:0000256" key="1">
    <source>
        <dbReference type="SAM" id="Coils"/>
    </source>
</evidence>
<proteinExistence type="predicted"/>
<dbReference type="PANTHER" id="PTHR10013">
    <property type="entry name" value="GENERAL VESICULAR TRANSPORT FACTOR P115"/>
    <property type="match status" value="1"/>
</dbReference>
<dbReference type="GO" id="GO:0012507">
    <property type="term" value="C:ER to Golgi transport vesicle membrane"/>
    <property type="evidence" value="ECO:0007669"/>
    <property type="project" value="TreeGrafter"/>
</dbReference>
<feature type="compositionally biased region" description="Polar residues" evidence="2">
    <location>
        <begin position="728"/>
        <end position="739"/>
    </location>
</feature>
<feature type="region of interest" description="Disordered" evidence="2">
    <location>
        <begin position="51"/>
        <end position="83"/>
    </location>
</feature>
<dbReference type="RefSeq" id="WP_369272388.1">
    <property type="nucleotide sequence ID" value="NZ_CP163432.1"/>
</dbReference>
<dbReference type="GO" id="GO:0006888">
    <property type="term" value="P:endoplasmic reticulum to Golgi vesicle-mediated transport"/>
    <property type="evidence" value="ECO:0007669"/>
    <property type="project" value="TreeGrafter"/>
</dbReference>
<dbReference type="PANTHER" id="PTHR10013:SF0">
    <property type="entry name" value="GENERAL VESICULAR TRANSPORT FACTOR P115"/>
    <property type="match status" value="1"/>
</dbReference>
<protein>
    <submittedName>
        <fullName evidence="4">Transglycosylase SLT domain-containing protein</fullName>
    </submittedName>
</protein>
<dbReference type="CDD" id="cd13402">
    <property type="entry name" value="LT_TF-like"/>
    <property type="match status" value="1"/>
</dbReference>
<feature type="compositionally biased region" description="Basic and acidic residues" evidence="2">
    <location>
        <begin position="744"/>
        <end position="761"/>
    </location>
</feature>
<feature type="region of interest" description="Disordered" evidence="2">
    <location>
        <begin position="1009"/>
        <end position="1040"/>
    </location>
</feature>
<feature type="compositionally biased region" description="Basic and acidic residues" evidence="2">
    <location>
        <begin position="62"/>
        <end position="83"/>
    </location>
</feature>
<feature type="compositionally biased region" description="Basic and acidic residues" evidence="2">
    <location>
        <begin position="691"/>
        <end position="727"/>
    </location>
</feature>
<dbReference type="InterPro" id="IPR008258">
    <property type="entry name" value="Transglycosylase_SLT_dom_1"/>
</dbReference>
<feature type="compositionally biased region" description="Gly residues" evidence="2">
    <location>
        <begin position="1024"/>
        <end position="1040"/>
    </location>
</feature>
<accession>A0AB39N2G6</accession>
<name>A0AB39N2G6_9ACTN</name>
<organism evidence="4">
    <name type="scientific">Streptomyces sp. R11</name>
    <dbReference type="NCBI Taxonomy" id="3238625"/>
    <lineage>
        <taxon>Bacteria</taxon>
        <taxon>Bacillati</taxon>
        <taxon>Actinomycetota</taxon>
        <taxon>Actinomycetes</taxon>
        <taxon>Kitasatosporales</taxon>
        <taxon>Streptomycetaceae</taxon>
        <taxon>Streptomyces</taxon>
    </lineage>
</organism>
<feature type="domain" description="Transglycosylase SLT" evidence="3">
    <location>
        <begin position="1387"/>
        <end position="1476"/>
    </location>
</feature>
<feature type="region of interest" description="Disordered" evidence="2">
    <location>
        <begin position="691"/>
        <end position="761"/>
    </location>
</feature>
<feature type="coiled-coil region" evidence="1">
    <location>
        <begin position="118"/>
        <end position="185"/>
    </location>
</feature>
<dbReference type="Pfam" id="PF01464">
    <property type="entry name" value="SLT"/>
    <property type="match status" value="1"/>
</dbReference>
<evidence type="ECO:0000256" key="2">
    <source>
        <dbReference type="SAM" id="MobiDB-lite"/>
    </source>
</evidence>
<gene>
    <name evidence="4" type="ORF">AB5J55_22445</name>
</gene>
<dbReference type="GO" id="GO:0006886">
    <property type="term" value="P:intracellular protein transport"/>
    <property type="evidence" value="ECO:0007669"/>
    <property type="project" value="TreeGrafter"/>
</dbReference>
<dbReference type="InterPro" id="IPR023346">
    <property type="entry name" value="Lysozyme-like_dom_sf"/>
</dbReference>
<dbReference type="InterPro" id="IPR024095">
    <property type="entry name" value="Vesicle_P115"/>
</dbReference>
<dbReference type="EMBL" id="CP163432">
    <property type="protein sequence ID" value="XDQ12202.1"/>
    <property type="molecule type" value="Genomic_DNA"/>
</dbReference>
<evidence type="ECO:0000259" key="3">
    <source>
        <dbReference type="Pfam" id="PF01464"/>
    </source>
</evidence>
<keyword evidence="1" id="KW-0175">Coiled coil</keyword>
<sequence>MAEGRGPIKVGTGYIEIIPKVLQKDVEELRRKVSSEMEKLGAKAARDISAGAKKGLETLPAEVEKQAKKANEKTKKAKKDSAKDLARIERQITKEYGEEAAARFRAFRELEQKKSKTLKKASQETKNALRDTVRLEETAAKQRLAAAERLEKDRRRALKQTQTEHARIEREKTRFEQTQERLRIQAAREANRVQIAEMREATRLQVAQMQQQTAMHRAEMQRQTANQRMQLQAQIQAQRAATTAIVTSLREQAAAQRAALQDGITAHQRNMTQLRDQIRDINRDINTTNTTTQSYFTKTGTALRRMGTWFDQVGMSINEAANILTTRFLAPLAGAGAALTAIGVENADKRLLGQLGLSSAGVSNSVSAAQMAAIQNYAIDTPFSIDVMHEYQMKLIRSVAGTDKSWYSTNAGTRTGAANKAAEKTTDLIMAIGDSMARAGNLNPQQFQRAMYAMDMIMDMDRAPTKNVKQLAAASGMPASELAQLLGFKNSTEMWKIIGTPAKDGGGVTGSQIMSAMLNYWNPEKYKGTQSGEGSKGFAATMTSQTITGRIQQMKERASFELGNLFVEEGKDGQYQYTELGNQIAGKGGILDQVQDLAKKWAPKVDDFLGFFLDGVETFISTIDRAATWIEESGLADLAKPIAEFLLKWGPLILAVGLLSKVLGKAVGLVGRAFAPAAALTRAGVRAYEGQRDVRSQRRAARDARNEARDNGGSRREVRQAGRDAYRQQRTTNRNGDSRSNARRVLDGFMGRDSREADGQRRIRELEDQIREARDAANELRDELRETDRENMRQIRAALAGGSGSVQGAANQAGQAVNSLQQQAQQTNTTSLDQLRQEVEKVEKAAQDVISRLGTVKNDVTTLDGLNLNAVTAEFGQLKTAAQDAGKEITSDNTRVGNLDKKTVNGVTGSVNGLRDAAKKAADQIGDGAMSSSTSGRVANLNKRRLTDIIAEFKKLTDGADDAYKKVGQGTGAGSLAGRIGLLNGRSLKDITNKVKDLEKELKDAKGQAEGLDTSLGNISKKAPGGGSGGKGKGGKGNARGGIATQADVSMYGVMPGYAPWVDNIPAILSPGEAVLRPEVTQAIGPDTINSWNALAVRGKISRHARGSGGGGKFDLDQIKELIELQNIYPVGTAMLKTMKLDGSSDPLGGSVQGGILRTGDHSAGIGGAVGAQKFKGMYDWMTEDVYTVLKKVPTLVGQAAGILGGTLSPILGDYFWDDVWKGSGNIVERGQRYMGHVFSLETLGKVWENLYSGVGDSLSAIWDTITNPVDAVTNVFGDIGDILSGSYNNLIGMIETVKEVKDAPLAYAGRVFDGFMANAEEAMPNTKGLFDFDKGSKVDAKIPDMGASIAAPGKGSGAQKWAPVASQALSMLGLPGTALPTVLYRIGMESGGNPTIVNKWDSNWQAGHPSVGLMQVIGPTFKAYAGMFKNTGPFSYGTSTNPLANIYAGLNYARNRYGSRWQSVLAGNTGYATGTLSASPGLALVGEKGRELVAFGGGERVFDNEETEGILNGKKYEIHVHEARTEPTPQAVLRALRTAEALYTTL</sequence>
<feature type="coiled-coil region" evidence="1">
    <location>
        <begin position="264"/>
        <end position="291"/>
    </location>
</feature>
<dbReference type="SUPFAM" id="SSF53955">
    <property type="entry name" value="Lysozyme-like"/>
    <property type="match status" value="1"/>
</dbReference>
<evidence type="ECO:0000313" key="4">
    <source>
        <dbReference type="EMBL" id="XDQ12202.1"/>
    </source>
</evidence>
<reference evidence="4" key="1">
    <citation type="submission" date="2024-07" db="EMBL/GenBank/DDBJ databases">
        <authorList>
            <person name="Yu S.T."/>
        </authorList>
    </citation>
    <scope>NUCLEOTIDE SEQUENCE</scope>
    <source>
        <strain evidence="4">R11</strain>
    </source>
</reference>